<evidence type="ECO:0000313" key="2">
    <source>
        <dbReference type="Proteomes" id="UP000499080"/>
    </source>
</evidence>
<accession>A0A4Y2HKH7</accession>
<dbReference type="AlphaFoldDB" id="A0A4Y2HKH7"/>
<sequence length="95" mass="10561">MLFGQPVPTTPLTPNLTGTKHLNDSIIPRVKRPFKSELISHCFASQARCQITGIAIRPGLSPYFTAQSRITIRPVFCPVLTIVATPRFYSTSLYI</sequence>
<name>A0A4Y2HKH7_ARAVE</name>
<dbReference type="EMBL" id="BGPR01001992">
    <property type="protein sequence ID" value="GBM65738.1"/>
    <property type="molecule type" value="Genomic_DNA"/>
</dbReference>
<reference evidence="1 2" key="1">
    <citation type="journal article" date="2019" name="Sci. Rep.">
        <title>Orb-weaving spider Araneus ventricosus genome elucidates the spidroin gene catalogue.</title>
        <authorList>
            <person name="Kono N."/>
            <person name="Nakamura H."/>
            <person name="Ohtoshi R."/>
            <person name="Moran D.A.P."/>
            <person name="Shinohara A."/>
            <person name="Yoshida Y."/>
            <person name="Fujiwara M."/>
            <person name="Mori M."/>
            <person name="Tomita M."/>
            <person name="Arakawa K."/>
        </authorList>
    </citation>
    <scope>NUCLEOTIDE SEQUENCE [LARGE SCALE GENOMIC DNA]</scope>
</reference>
<evidence type="ECO:0000313" key="1">
    <source>
        <dbReference type="EMBL" id="GBM65738.1"/>
    </source>
</evidence>
<organism evidence="1 2">
    <name type="scientific">Araneus ventricosus</name>
    <name type="common">Orbweaver spider</name>
    <name type="synonym">Epeira ventricosa</name>
    <dbReference type="NCBI Taxonomy" id="182803"/>
    <lineage>
        <taxon>Eukaryota</taxon>
        <taxon>Metazoa</taxon>
        <taxon>Ecdysozoa</taxon>
        <taxon>Arthropoda</taxon>
        <taxon>Chelicerata</taxon>
        <taxon>Arachnida</taxon>
        <taxon>Araneae</taxon>
        <taxon>Araneomorphae</taxon>
        <taxon>Entelegynae</taxon>
        <taxon>Araneoidea</taxon>
        <taxon>Araneidae</taxon>
        <taxon>Araneus</taxon>
    </lineage>
</organism>
<comment type="caution">
    <text evidence="1">The sequence shown here is derived from an EMBL/GenBank/DDBJ whole genome shotgun (WGS) entry which is preliminary data.</text>
</comment>
<dbReference type="Proteomes" id="UP000499080">
    <property type="component" value="Unassembled WGS sequence"/>
</dbReference>
<protein>
    <submittedName>
        <fullName evidence="1">Uncharacterized protein</fullName>
    </submittedName>
</protein>
<keyword evidence="2" id="KW-1185">Reference proteome</keyword>
<proteinExistence type="predicted"/>
<gene>
    <name evidence="1" type="ORF">AVEN_84646_1</name>
</gene>